<protein>
    <recommendedName>
        <fullName evidence="5">RING-type domain-containing protein</fullName>
    </recommendedName>
</protein>
<evidence type="ECO:0000256" key="2">
    <source>
        <dbReference type="ARBA" id="ARBA00022771"/>
    </source>
</evidence>
<dbReference type="InterPro" id="IPR042755">
    <property type="entry name" value="COP1"/>
</dbReference>
<proteinExistence type="predicted"/>
<dbReference type="SUPFAM" id="SSF57850">
    <property type="entry name" value="RING/U-box"/>
    <property type="match status" value="1"/>
</dbReference>
<reference evidence="6" key="1">
    <citation type="submission" date="2022-11" db="UniProtKB">
        <authorList>
            <consortium name="EnsemblMetazoa"/>
        </authorList>
    </citation>
    <scope>IDENTIFICATION</scope>
</reference>
<keyword evidence="3" id="KW-0862">Zinc</keyword>
<dbReference type="InterPro" id="IPR001841">
    <property type="entry name" value="Znf_RING"/>
</dbReference>
<evidence type="ECO:0000256" key="3">
    <source>
        <dbReference type="ARBA" id="ARBA00022833"/>
    </source>
</evidence>
<dbReference type="GO" id="GO:0008270">
    <property type="term" value="F:zinc ion binding"/>
    <property type="evidence" value="ECO:0007669"/>
    <property type="project" value="UniProtKB-KW"/>
</dbReference>
<organism evidence="6 7">
    <name type="scientific">Patiria miniata</name>
    <name type="common">Bat star</name>
    <name type="synonym">Asterina miniata</name>
    <dbReference type="NCBI Taxonomy" id="46514"/>
    <lineage>
        <taxon>Eukaryota</taxon>
        <taxon>Metazoa</taxon>
        <taxon>Echinodermata</taxon>
        <taxon>Eleutherozoa</taxon>
        <taxon>Asterozoa</taxon>
        <taxon>Asteroidea</taxon>
        <taxon>Valvatacea</taxon>
        <taxon>Valvatida</taxon>
        <taxon>Asterinidae</taxon>
        <taxon>Patiria</taxon>
    </lineage>
</organism>
<dbReference type="PROSITE" id="PS50089">
    <property type="entry name" value="ZF_RING_2"/>
    <property type="match status" value="1"/>
</dbReference>
<keyword evidence="1" id="KW-0479">Metal-binding</keyword>
<dbReference type="GeneID" id="119745409"/>
<dbReference type="Pfam" id="PF13923">
    <property type="entry name" value="zf-C3HC4_2"/>
    <property type="match status" value="1"/>
</dbReference>
<dbReference type="EnsemblMetazoa" id="XM_038221734.1">
    <property type="protein sequence ID" value="XP_038077662.1"/>
    <property type="gene ID" value="LOC119745409"/>
</dbReference>
<evidence type="ECO:0000256" key="4">
    <source>
        <dbReference type="PROSITE-ProRule" id="PRU00175"/>
    </source>
</evidence>
<evidence type="ECO:0000259" key="5">
    <source>
        <dbReference type="PROSITE" id="PS50089"/>
    </source>
</evidence>
<dbReference type="SMART" id="SM00184">
    <property type="entry name" value="RING"/>
    <property type="match status" value="1"/>
</dbReference>
<evidence type="ECO:0000313" key="6">
    <source>
        <dbReference type="EnsemblMetazoa" id="XP_038077662.1"/>
    </source>
</evidence>
<keyword evidence="7" id="KW-1185">Reference proteome</keyword>
<dbReference type="PANTHER" id="PTHR44080">
    <property type="entry name" value="E3 UBIQUITIN-PROTEIN LIGASE COP1"/>
    <property type="match status" value="1"/>
</dbReference>
<sequence>MQFKKRGKTVLRASSDDCKNHSRLRFRVRSDFCRYHRDGVSPCTSPSQTTEPNPEVLLLKFSLEINYLRCLRPSRTCCNRLACPNDSMDDGEELPLSIPVKAVSEHFTCPICMERLSQTYITPCGHRYCGKCIKECVNRRSRCPCCNTKVTGDKLFPDWAFDNLISMVSTEKNKAEDMYFVKLIQEAGHQEKEETNSKEESPIVGTLQKHLKIGLASHEQYYQDFKREFTQRIQQVDVQMEAVQGGGDDVSMAQRLQELEVKKQSLHTELRTCTQLLVDAYDKYLTDHLPTPSLLPVTVSVRLQGKNVTLPDIKLKPHSSLSDIKEVVTRAMETRGDPIASFPDDKVKFVLLGPIEKGREILAEFLEELSLTPDDTERSEVIRLLPGGCHPVLEFGVKPGSEVVIAGPIKLESEMPKQCFAQTFVKDKGQSMDYFTCTDCSFKWVCRSCRDFCHKDHQTVPYVMGHQPTWACCYCPRKKKCQLGETRT</sequence>
<dbReference type="GO" id="GO:0061630">
    <property type="term" value="F:ubiquitin protein ligase activity"/>
    <property type="evidence" value="ECO:0007669"/>
    <property type="project" value="InterPro"/>
</dbReference>
<evidence type="ECO:0000313" key="7">
    <source>
        <dbReference type="Proteomes" id="UP000887568"/>
    </source>
</evidence>
<dbReference type="RefSeq" id="XP_038077662.1">
    <property type="nucleotide sequence ID" value="XM_038221734.1"/>
</dbReference>
<evidence type="ECO:0000256" key="1">
    <source>
        <dbReference type="ARBA" id="ARBA00022723"/>
    </source>
</evidence>
<dbReference type="Gene3D" id="3.30.40.10">
    <property type="entry name" value="Zinc/RING finger domain, C3HC4 (zinc finger)"/>
    <property type="match status" value="1"/>
</dbReference>
<dbReference type="OMA" id="KCITEWV"/>
<dbReference type="Proteomes" id="UP000887568">
    <property type="component" value="Unplaced"/>
</dbReference>
<dbReference type="PROSITE" id="PS00518">
    <property type="entry name" value="ZF_RING_1"/>
    <property type="match status" value="1"/>
</dbReference>
<keyword evidence="2 4" id="KW-0863">Zinc-finger</keyword>
<accession>A0A914BQ92</accession>
<dbReference type="InterPro" id="IPR017907">
    <property type="entry name" value="Znf_RING_CS"/>
</dbReference>
<name>A0A914BQ92_PATMI</name>
<feature type="domain" description="RING-type" evidence="5">
    <location>
        <begin position="109"/>
        <end position="147"/>
    </location>
</feature>
<dbReference type="AlphaFoldDB" id="A0A914BQ92"/>
<dbReference type="OrthoDB" id="6105938at2759"/>
<dbReference type="InterPro" id="IPR013083">
    <property type="entry name" value="Znf_RING/FYVE/PHD"/>
</dbReference>